<keyword evidence="3" id="KW-1185">Reference proteome</keyword>
<dbReference type="PROSITE" id="PS51085">
    <property type="entry name" value="2FE2S_FER_2"/>
    <property type="match status" value="1"/>
</dbReference>
<evidence type="ECO:0000259" key="1">
    <source>
        <dbReference type="PROSITE" id="PS51085"/>
    </source>
</evidence>
<dbReference type="Gene3D" id="3.10.20.30">
    <property type="match status" value="1"/>
</dbReference>
<dbReference type="NCBIfam" id="NF007985">
    <property type="entry name" value="PRK10713.1"/>
    <property type="match status" value="1"/>
</dbReference>
<dbReference type="CDD" id="cd00207">
    <property type="entry name" value="fer2"/>
    <property type="match status" value="1"/>
</dbReference>
<comment type="caution">
    <text evidence="2">The sequence shown here is derived from an EMBL/GenBank/DDBJ whole genome shotgun (WGS) entry which is preliminary data.</text>
</comment>
<dbReference type="PROSITE" id="PS00197">
    <property type="entry name" value="2FE2S_FER_1"/>
    <property type="match status" value="1"/>
</dbReference>
<dbReference type="EMBL" id="JAXIVU010000006">
    <property type="protein sequence ID" value="MDY7219153.1"/>
    <property type="molecule type" value="Genomic_DNA"/>
</dbReference>
<organism evidence="2 3">
    <name type="scientific">Denitrificimonas halotolerans</name>
    <dbReference type="NCBI Taxonomy" id="3098930"/>
    <lineage>
        <taxon>Bacteria</taxon>
        <taxon>Pseudomonadati</taxon>
        <taxon>Pseudomonadota</taxon>
        <taxon>Gammaproteobacteria</taxon>
        <taxon>Pseudomonadales</taxon>
        <taxon>Pseudomonadaceae</taxon>
        <taxon>Denitrificimonas</taxon>
    </lineage>
</organism>
<dbReference type="Proteomes" id="UP001294570">
    <property type="component" value="Unassembled WGS sequence"/>
</dbReference>
<dbReference type="RefSeq" id="WP_321553249.1">
    <property type="nucleotide sequence ID" value="NZ_JAXIVU010000006.1"/>
</dbReference>
<accession>A0ABU5GQ92</accession>
<dbReference type="SUPFAM" id="SSF54292">
    <property type="entry name" value="2Fe-2S ferredoxin-like"/>
    <property type="match status" value="1"/>
</dbReference>
<evidence type="ECO:0000313" key="2">
    <source>
        <dbReference type="EMBL" id="MDY7219153.1"/>
    </source>
</evidence>
<dbReference type="InterPro" id="IPR012675">
    <property type="entry name" value="Beta-grasp_dom_sf"/>
</dbReference>
<feature type="domain" description="2Fe-2S ferredoxin-type" evidence="1">
    <location>
        <begin position="3"/>
        <end position="88"/>
    </location>
</feature>
<gene>
    <name evidence="2" type="primary">yfaE</name>
    <name evidence="2" type="ORF">TOI97_06170</name>
</gene>
<sequence length="97" mass="10827">MKAPIQVITEDLIFKLEPSETLLEGLERTGHQVEYQCRSGYCGACRVSLRSGSVSYANTPLAFLRQDEILPCCCLAEEPLVVKVSLKSKYSIETQED</sequence>
<proteinExistence type="predicted"/>
<reference evidence="2 3" key="1">
    <citation type="submission" date="2023-12" db="EMBL/GenBank/DDBJ databases">
        <title>Denitrificimonas halotolerans sp. nov.,a novel species isolated from landfill leachate.</title>
        <authorList>
            <person name="Wang S."/>
        </authorList>
    </citation>
    <scope>NUCLEOTIDE SEQUENCE [LARGE SCALE GENOMIC DNA]</scope>
    <source>
        <strain evidence="2 3">JX-1</strain>
    </source>
</reference>
<evidence type="ECO:0000313" key="3">
    <source>
        <dbReference type="Proteomes" id="UP001294570"/>
    </source>
</evidence>
<dbReference type="InterPro" id="IPR006058">
    <property type="entry name" value="2Fe2S_fd_BS"/>
</dbReference>
<dbReference type="InterPro" id="IPR001041">
    <property type="entry name" value="2Fe-2S_ferredoxin-type"/>
</dbReference>
<name>A0ABU5GQ92_9GAMM</name>
<dbReference type="InterPro" id="IPR036010">
    <property type="entry name" value="2Fe-2S_ferredoxin-like_sf"/>
</dbReference>
<protein>
    <submittedName>
        <fullName evidence="2">Class I ribonucleotide reductase maintenance protein YfaE</fullName>
    </submittedName>
</protein>
<dbReference type="Pfam" id="PF00111">
    <property type="entry name" value="Fer2"/>
    <property type="match status" value="1"/>
</dbReference>